<feature type="domain" description="Reverse transcriptase Ty1/copia-type" evidence="2">
    <location>
        <begin position="27"/>
        <end position="226"/>
    </location>
</feature>
<feature type="region of interest" description="Disordered" evidence="1">
    <location>
        <begin position="280"/>
        <end position="308"/>
    </location>
</feature>
<dbReference type="PANTHER" id="PTHR43383:SF2">
    <property type="entry name" value="AMIDOHYDROLASE 2 FAMILY PROTEIN"/>
    <property type="match status" value="1"/>
</dbReference>
<accession>H3H6A2</accession>
<dbReference type="AlphaFoldDB" id="H3H6A2"/>
<dbReference type="EMBL" id="DS566520">
    <property type="status" value="NOT_ANNOTATED_CDS"/>
    <property type="molecule type" value="Genomic_DNA"/>
</dbReference>
<dbReference type="PANTHER" id="PTHR43383">
    <property type="entry name" value="NODULIN 6"/>
    <property type="match status" value="1"/>
</dbReference>
<dbReference type="OMA" id="YEASCSH"/>
<organism evidence="3 4">
    <name type="scientific">Phytophthora ramorum</name>
    <name type="common">Sudden oak death agent</name>
    <dbReference type="NCBI Taxonomy" id="164328"/>
    <lineage>
        <taxon>Eukaryota</taxon>
        <taxon>Sar</taxon>
        <taxon>Stramenopiles</taxon>
        <taxon>Oomycota</taxon>
        <taxon>Peronosporomycetes</taxon>
        <taxon>Peronosporales</taxon>
        <taxon>Peronosporaceae</taxon>
        <taxon>Phytophthora</taxon>
    </lineage>
</organism>
<evidence type="ECO:0000313" key="3">
    <source>
        <dbReference type="EnsemblProtists" id="Phyra86198"/>
    </source>
</evidence>
<dbReference type="EnsemblProtists" id="Phyra86198">
    <property type="protein sequence ID" value="Phyra86198"/>
    <property type="gene ID" value="Phyra86198"/>
</dbReference>
<sequence length="308" mass="34727">MPLMRSKYKDEWLRAMESEMKSLEDHRTWKLVDMPSDKKAIGCKWVFRIKRDPSGKIIKFKARLEAKGFTQRPGSINTAVAIAAEEDMEAENVDVDTAFLYGDVEEELYMDQPDGFEDQVNPTKKCLLMQVLYGTKQAARQWNSKLNKHLEGQGFHRSAADPCVYVRRSDSKFSIIIVYVDDIMIFSRTKAEIGEIKKALKREFSIKELGELKYCLGIEIHRNRDDKTIVWVQGVGACACLYACAGGFVAASSAHDETRRLRARENKRVGACPSAQAAWTCASPDNPTPKTKNRAGPITPHTTEDTPA</sequence>
<dbReference type="Proteomes" id="UP000005238">
    <property type="component" value="Unassembled WGS sequence"/>
</dbReference>
<dbReference type="InterPro" id="IPR043502">
    <property type="entry name" value="DNA/RNA_pol_sf"/>
</dbReference>
<reference evidence="3" key="2">
    <citation type="submission" date="2015-06" db="UniProtKB">
        <authorList>
            <consortium name="EnsemblProtists"/>
        </authorList>
    </citation>
    <scope>IDENTIFICATION</scope>
    <source>
        <strain evidence="3">Pr102</strain>
    </source>
</reference>
<dbReference type="InParanoid" id="H3H6A2"/>
<evidence type="ECO:0000313" key="4">
    <source>
        <dbReference type="Proteomes" id="UP000005238"/>
    </source>
</evidence>
<reference evidence="4" key="1">
    <citation type="journal article" date="2006" name="Science">
        <title>Phytophthora genome sequences uncover evolutionary origins and mechanisms of pathogenesis.</title>
        <authorList>
            <person name="Tyler B.M."/>
            <person name="Tripathy S."/>
            <person name="Zhang X."/>
            <person name="Dehal P."/>
            <person name="Jiang R.H."/>
            <person name="Aerts A."/>
            <person name="Arredondo F.D."/>
            <person name="Baxter L."/>
            <person name="Bensasson D."/>
            <person name="Beynon J.L."/>
            <person name="Chapman J."/>
            <person name="Damasceno C.M."/>
            <person name="Dorrance A.E."/>
            <person name="Dou D."/>
            <person name="Dickerman A.W."/>
            <person name="Dubchak I.L."/>
            <person name="Garbelotto M."/>
            <person name="Gijzen M."/>
            <person name="Gordon S.G."/>
            <person name="Govers F."/>
            <person name="Grunwald N.J."/>
            <person name="Huang W."/>
            <person name="Ivors K.L."/>
            <person name="Jones R.W."/>
            <person name="Kamoun S."/>
            <person name="Krampis K."/>
            <person name="Lamour K.H."/>
            <person name="Lee M.K."/>
            <person name="McDonald W.H."/>
            <person name="Medina M."/>
            <person name="Meijer H.J."/>
            <person name="Nordberg E.K."/>
            <person name="Maclean D.J."/>
            <person name="Ospina-Giraldo M.D."/>
            <person name="Morris P.F."/>
            <person name="Phuntumart V."/>
            <person name="Putnam N.H."/>
            <person name="Rash S."/>
            <person name="Rose J.K."/>
            <person name="Sakihama Y."/>
            <person name="Salamov A.A."/>
            <person name="Savidor A."/>
            <person name="Scheuring C.F."/>
            <person name="Smith B.M."/>
            <person name="Sobral B.W."/>
            <person name="Terry A."/>
            <person name="Torto-Alalibo T.A."/>
            <person name="Win J."/>
            <person name="Xu Z."/>
            <person name="Zhang H."/>
            <person name="Grigoriev I.V."/>
            <person name="Rokhsar D.S."/>
            <person name="Boore J.L."/>
        </authorList>
    </citation>
    <scope>NUCLEOTIDE SEQUENCE [LARGE SCALE GENOMIC DNA]</scope>
    <source>
        <strain evidence="4">Pr102</strain>
    </source>
</reference>
<dbReference type="SUPFAM" id="SSF56672">
    <property type="entry name" value="DNA/RNA polymerases"/>
    <property type="match status" value="1"/>
</dbReference>
<evidence type="ECO:0000259" key="2">
    <source>
        <dbReference type="Pfam" id="PF07727"/>
    </source>
</evidence>
<dbReference type="STRING" id="164328.H3H6A2"/>
<dbReference type="eggNOG" id="KOG0017">
    <property type="taxonomic scope" value="Eukaryota"/>
</dbReference>
<dbReference type="Pfam" id="PF07727">
    <property type="entry name" value="RVT_2"/>
    <property type="match status" value="1"/>
</dbReference>
<evidence type="ECO:0000256" key="1">
    <source>
        <dbReference type="SAM" id="MobiDB-lite"/>
    </source>
</evidence>
<protein>
    <recommendedName>
        <fullName evidence="2">Reverse transcriptase Ty1/copia-type domain-containing protein</fullName>
    </recommendedName>
</protein>
<name>H3H6A2_PHYRM</name>
<dbReference type="HOGENOM" id="CLU_001650_21_5_1"/>
<dbReference type="InterPro" id="IPR013103">
    <property type="entry name" value="RVT_2"/>
</dbReference>
<keyword evidence="4" id="KW-1185">Reference proteome</keyword>
<proteinExistence type="predicted"/>